<dbReference type="SMART" id="SM00855">
    <property type="entry name" value="PGAM"/>
    <property type="match status" value="1"/>
</dbReference>
<gene>
    <name evidence="3" type="ORF">PU560_07310</name>
</gene>
<dbReference type="InterPro" id="IPR013078">
    <property type="entry name" value="His_Pase_superF_clade-1"/>
</dbReference>
<dbReference type="EMBL" id="JARACI010000834">
    <property type="protein sequence ID" value="MDD9206277.1"/>
    <property type="molecule type" value="Genomic_DNA"/>
</dbReference>
<name>A0ABT5TWE1_9MICO</name>
<feature type="compositionally biased region" description="Basic and acidic residues" evidence="1">
    <location>
        <begin position="139"/>
        <end position="151"/>
    </location>
</feature>
<proteinExistence type="predicted"/>
<dbReference type="Gene3D" id="3.30.420.10">
    <property type="entry name" value="Ribonuclease H-like superfamily/Ribonuclease H"/>
    <property type="match status" value="1"/>
</dbReference>
<organism evidence="3 4">
    <name type="scientific">Georgenia halotolerans</name>
    <dbReference type="NCBI Taxonomy" id="3028317"/>
    <lineage>
        <taxon>Bacteria</taxon>
        <taxon>Bacillati</taxon>
        <taxon>Actinomycetota</taxon>
        <taxon>Actinomycetes</taxon>
        <taxon>Micrococcales</taxon>
        <taxon>Bogoriellaceae</taxon>
        <taxon>Georgenia</taxon>
    </lineage>
</organism>
<feature type="region of interest" description="Disordered" evidence="1">
    <location>
        <begin position="135"/>
        <end position="186"/>
    </location>
</feature>
<protein>
    <submittedName>
        <fullName evidence="3">Bifunctional RNase H/acid phosphatase</fullName>
    </submittedName>
</protein>
<dbReference type="InterPro" id="IPR002156">
    <property type="entry name" value="RNaseH_domain"/>
</dbReference>
<reference evidence="3" key="1">
    <citation type="submission" date="2023-02" db="EMBL/GenBank/DDBJ databases">
        <title>Georgenia sp.10Sc9-8, isolated from a soil sample collected from the Taklamakan desert.</title>
        <authorList>
            <person name="Liu S."/>
        </authorList>
    </citation>
    <scope>NUCLEOTIDE SEQUENCE</scope>
    <source>
        <strain evidence="3">10Sc9-8</strain>
    </source>
</reference>
<dbReference type="InterPro" id="IPR012337">
    <property type="entry name" value="RNaseH-like_sf"/>
</dbReference>
<dbReference type="CDD" id="cd07067">
    <property type="entry name" value="HP_PGM_like"/>
    <property type="match status" value="1"/>
</dbReference>
<feature type="region of interest" description="Disordered" evidence="1">
    <location>
        <begin position="1"/>
        <end position="28"/>
    </location>
</feature>
<dbReference type="Gene3D" id="3.40.50.1240">
    <property type="entry name" value="Phosphoglycerate mutase-like"/>
    <property type="match status" value="1"/>
</dbReference>
<dbReference type="InterPro" id="IPR029033">
    <property type="entry name" value="His_PPase_superfam"/>
</dbReference>
<feature type="compositionally biased region" description="Low complexity" evidence="1">
    <location>
        <begin position="160"/>
        <end position="182"/>
    </location>
</feature>
<evidence type="ECO:0000313" key="3">
    <source>
        <dbReference type="EMBL" id="MDD9206277.1"/>
    </source>
</evidence>
<dbReference type="Pfam" id="PF13456">
    <property type="entry name" value="RVT_3"/>
    <property type="match status" value="1"/>
</dbReference>
<feature type="non-terminal residue" evidence="3">
    <location>
        <position position="401"/>
    </location>
</feature>
<dbReference type="PANTHER" id="PTHR46387">
    <property type="entry name" value="POLYNUCLEOTIDYL TRANSFERASE, RIBONUCLEASE H-LIKE SUPERFAMILY PROTEIN"/>
    <property type="match status" value="1"/>
</dbReference>
<evidence type="ECO:0000256" key="1">
    <source>
        <dbReference type="SAM" id="MobiDB-lite"/>
    </source>
</evidence>
<feature type="compositionally biased region" description="Basic and acidic residues" evidence="1">
    <location>
        <begin position="1"/>
        <end position="14"/>
    </location>
</feature>
<feature type="domain" description="RNase H type-1" evidence="2">
    <location>
        <begin position="8"/>
        <end position="148"/>
    </location>
</feature>
<dbReference type="InterPro" id="IPR036397">
    <property type="entry name" value="RNaseH_sf"/>
</dbReference>
<evidence type="ECO:0000313" key="4">
    <source>
        <dbReference type="Proteomes" id="UP001165561"/>
    </source>
</evidence>
<dbReference type="SUPFAM" id="SSF53098">
    <property type="entry name" value="Ribonuclease H-like"/>
    <property type="match status" value="1"/>
</dbReference>
<keyword evidence="4" id="KW-1185">Reference proteome</keyword>
<accession>A0ABT5TWE1</accession>
<dbReference type="PROSITE" id="PS50879">
    <property type="entry name" value="RNASE_H_1"/>
    <property type="match status" value="1"/>
</dbReference>
<dbReference type="NCBIfam" id="NF005567">
    <property type="entry name" value="PRK07238.1"/>
    <property type="match status" value="1"/>
</dbReference>
<sequence>MGGRRRDGGRRLVVETDGGSRGNPGPAGYGAVVRDAVTGDLLAERSDYLGVVSNNVAEYTGLVEGLRAAAEIDADAQVEVRADSKLIVEQMSGRWKIKHEDMRRLAGAARQVLPPRQVRYTWVPRAENTAADALANEAMDSRTSRRRDPWRESTAPGDKVAGPTAPGPVPVGAGAARPSGAALHRGTGDPVTLVLVRHGVTPLTEAGRYSGGDTPGPGLSPLGQEQAQRAATLVGRIGADVWPDLPAPTSLLASPLVRTQETAGALATALGLTPTEDAAFAEVRFGEWDGLRVTEIEERHPGELRRWATEDGAAPAGGESLREVADRVTDALRRLAQEEAGRTVIVATHTVVVRAAVGVVGRMPQPTWPAVRIPPASVTILRLWPDDDLGPGELTAVGCPS</sequence>
<dbReference type="Proteomes" id="UP001165561">
    <property type="component" value="Unassembled WGS sequence"/>
</dbReference>
<comment type="caution">
    <text evidence="3">The sequence shown here is derived from an EMBL/GenBank/DDBJ whole genome shotgun (WGS) entry which is preliminary data.</text>
</comment>
<evidence type="ECO:0000259" key="2">
    <source>
        <dbReference type="PROSITE" id="PS50879"/>
    </source>
</evidence>
<dbReference type="Pfam" id="PF00300">
    <property type="entry name" value="His_Phos_1"/>
    <property type="match status" value="1"/>
</dbReference>
<dbReference type="PANTHER" id="PTHR46387:SF2">
    <property type="entry name" value="RIBONUCLEASE HI"/>
    <property type="match status" value="1"/>
</dbReference>
<feature type="compositionally biased region" description="Gly residues" evidence="1">
    <location>
        <begin position="19"/>
        <end position="28"/>
    </location>
</feature>
<dbReference type="CDD" id="cd09279">
    <property type="entry name" value="RNase_HI_like"/>
    <property type="match status" value="1"/>
</dbReference>
<dbReference type="SUPFAM" id="SSF53254">
    <property type="entry name" value="Phosphoglycerate mutase-like"/>
    <property type="match status" value="1"/>
</dbReference>